<dbReference type="SUPFAM" id="SSF54593">
    <property type="entry name" value="Glyoxalase/Bleomycin resistance protein/Dihydroxybiphenyl dioxygenase"/>
    <property type="match status" value="1"/>
</dbReference>
<dbReference type="InterPro" id="IPR052164">
    <property type="entry name" value="Anthracycline_SecMetBiosynth"/>
</dbReference>
<dbReference type="RefSeq" id="WP_211467288.1">
    <property type="nucleotide sequence ID" value="NZ_JAGSXH010000028.1"/>
</dbReference>
<dbReference type="PANTHER" id="PTHR33993">
    <property type="entry name" value="GLYOXALASE-RELATED"/>
    <property type="match status" value="1"/>
</dbReference>
<feature type="domain" description="VOC" evidence="1">
    <location>
        <begin position="4"/>
        <end position="112"/>
    </location>
</feature>
<sequence>MSKGIQTIIYPAEDMEKAKELFSTLLGADPIADAPYYVGFKVAGQDIGLVPKNSVKAAGPLPYVHVDDIKASLAALLESGARTVDEVRDVGGGRLVASVQDPDGNPIGLVQDAG</sequence>
<dbReference type="AlphaFoldDB" id="A0A8J7WQ93"/>
<comment type="caution">
    <text evidence="2">The sequence shown here is derived from an EMBL/GenBank/DDBJ whole genome shotgun (WGS) entry which is preliminary data.</text>
</comment>
<dbReference type="Pfam" id="PF00903">
    <property type="entry name" value="Glyoxalase"/>
    <property type="match status" value="1"/>
</dbReference>
<accession>A0A8J7WQ93</accession>
<reference evidence="2" key="1">
    <citation type="submission" date="2021-04" db="EMBL/GenBank/DDBJ databases">
        <title>Genome based classification of Actinospica acidithermotolerans sp. nov., an actinobacterium isolated from an Indonesian hot spring.</title>
        <authorList>
            <person name="Kusuma A.B."/>
            <person name="Putra K.E."/>
            <person name="Nafisah S."/>
            <person name="Loh J."/>
            <person name="Nouioui I."/>
            <person name="Goodfellow M."/>
        </authorList>
    </citation>
    <scope>NUCLEOTIDE SEQUENCE</scope>
    <source>
        <strain evidence="2">DSM 45618</strain>
    </source>
</reference>
<dbReference type="EMBL" id="JAGSXH010000028">
    <property type="protein sequence ID" value="MBS2963514.1"/>
    <property type="molecule type" value="Genomic_DNA"/>
</dbReference>
<dbReference type="InterPro" id="IPR037523">
    <property type="entry name" value="VOC_core"/>
</dbReference>
<dbReference type="Gene3D" id="3.10.180.10">
    <property type="entry name" value="2,3-Dihydroxybiphenyl 1,2-Dioxygenase, domain 1"/>
    <property type="match status" value="1"/>
</dbReference>
<organism evidence="2 3">
    <name type="scientific">Actinocrinis puniceicyclus</name>
    <dbReference type="NCBI Taxonomy" id="977794"/>
    <lineage>
        <taxon>Bacteria</taxon>
        <taxon>Bacillati</taxon>
        <taxon>Actinomycetota</taxon>
        <taxon>Actinomycetes</taxon>
        <taxon>Catenulisporales</taxon>
        <taxon>Actinospicaceae</taxon>
        <taxon>Actinocrinis</taxon>
    </lineage>
</organism>
<proteinExistence type="predicted"/>
<evidence type="ECO:0000313" key="2">
    <source>
        <dbReference type="EMBL" id="MBS2963514.1"/>
    </source>
</evidence>
<keyword evidence="3" id="KW-1185">Reference proteome</keyword>
<protein>
    <recommendedName>
        <fullName evidence="1">VOC domain-containing protein</fullName>
    </recommendedName>
</protein>
<dbReference type="InterPro" id="IPR004360">
    <property type="entry name" value="Glyas_Fos-R_dOase_dom"/>
</dbReference>
<dbReference type="InterPro" id="IPR029068">
    <property type="entry name" value="Glyas_Bleomycin-R_OHBP_Dase"/>
</dbReference>
<evidence type="ECO:0000259" key="1">
    <source>
        <dbReference type="PROSITE" id="PS51819"/>
    </source>
</evidence>
<evidence type="ECO:0000313" key="3">
    <source>
        <dbReference type="Proteomes" id="UP000677913"/>
    </source>
</evidence>
<gene>
    <name evidence="2" type="ORF">KGA66_10685</name>
</gene>
<dbReference type="PROSITE" id="PS51819">
    <property type="entry name" value="VOC"/>
    <property type="match status" value="1"/>
</dbReference>
<dbReference type="Proteomes" id="UP000677913">
    <property type="component" value="Unassembled WGS sequence"/>
</dbReference>
<name>A0A8J7WQ93_9ACTN</name>